<feature type="compositionally biased region" description="Polar residues" evidence="1">
    <location>
        <begin position="1"/>
        <end position="10"/>
    </location>
</feature>
<organism evidence="2 3">
    <name type="scientific">Zea mays</name>
    <name type="common">Maize</name>
    <dbReference type="NCBI Taxonomy" id="4577"/>
    <lineage>
        <taxon>Eukaryota</taxon>
        <taxon>Viridiplantae</taxon>
        <taxon>Streptophyta</taxon>
        <taxon>Embryophyta</taxon>
        <taxon>Tracheophyta</taxon>
        <taxon>Spermatophyta</taxon>
        <taxon>Magnoliopsida</taxon>
        <taxon>Liliopsida</taxon>
        <taxon>Poales</taxon>
        <taxon>Poaceae</taxon>
        <taxon>PACMAD clade</taxon>
        <taxon>Panicoideae</taxon>
        <taxon>Andropogonodae</taxon>
        <taxon>Andropogoneae</taxon>
        <taxon>Tripsacinae</taxon>
        <taxon>Zea</taxon>
    </lineage>
</organism>
<dbReference type="InParanoid" id="A0A804QMB6"/>
<dbReference type="EnsemblPlants" id="Zm00001eb337630_T001">
    <property type="protein sequence ID" value="Zm00001eb337630_P001"/>
    <property type="gene ID" value="Zm00001eb337630"/>
</dbReference>
<protein>
    <submittedName>
        <fullName evidence="2">Uncharacterized protein</fullName>
    </submittedName>
</protein>
<accession>A0A804QMB6</accession>
<keyword evidence="3" id="KW-1185">Reference proteome</keyword>
<sequence length="119" mass="13340">LPPQQPTTAPSRLPLFTLHPSLRQTAPPVVRRLRRSKSGSHGAQTSPNSAPFLPQPNQSHRRTLTIDGEPTVEMERVEEVEEAAEAMERVEEVEEGGDPAEAMERRRRPKRGSLYGLRI</sequence>
<feature type="compositionally biased region" description="Polar residues" evidence="1">
    <location>
        <begin position="39"/>
        <end position="49"/>
    </location>
</feature>
<feature type="region of interest" description="Disordered" evidence="1">
    <location>
        <begin position="85"/>
        <end position="119"/>
    </location>
</feature>
<reference evidence="3" key="1">
    <citation type="journal article" date="2009" name="Science">
        <title>The B73 maize genome: complexity, diversity, and dynamics.</title>
        <authorList>
            <person name="Schnable P.S."/>
            <person name="Ware D."/>
            <person name="Fulton R.S."/>
            <person name="Stein J.C."/>
            <person name="Wei F."/>
            <person name="Pasternak S."/>
            <person name="Liang C."/>
            <person name="Zhang J."/>
            <person name="Fulton L."/>
            <person name="Graves T.A."/>
            <person name="Minx P."/>
            <person name="Reily A.D."/>
            <person name="Courtney L."/>
            <person name="Kruchowski S.S."/>
            <person name="Tomlinson C."/>
            <person name="Strong C."/>
            <person name="Delehaunty K."/>
            <person name="Fronick C."/>
            <person name="Courtney B."/>
            <person name="Rock S.M."/>
            <person name="Belter E."/>
            <person name="Du F."/>
            <person name="Kim K."/>
            <person name="Abbott R.M."/>
            <person name="Cotton M."/>
            <person name="Levy A."/>
            <person name="Marchetto P."/>
            <person name="Ochoa K."/>
            <person name="Jackson S.M."/>
            <person name="Gillam B."/>
            <person name="Chen W."/>
            <person name="Yan L."/>
            <person name="Higginbotham J."/>
            <person name="Cardenas M."/>
            <person name="Waligorski J."/>
            <person name="Applebaum E."/>
            <person name="Phelps L."/>
            <person name="Falcone J."/>
            <person name="Kanchi K."/>
            <person name="Thane T."/>
            <person name="Scimone A."/>
            <person name="Thane N."/>
            <person name="Henke J."/>
            <person name="Wang T."/>
            <person name="Ruppert J."/>
            <person name="Shah N."/>
            <person name="Rotter K."/>
            <person name="Hodges J."/>
            <person name="Ingenthron E."/>
            <person name="Cordes M."/>
            <person name="Kohlberg S."/>
            <person name="Sgro J."/>
            <person name="Delgado B."/>
            <person name="Mead K."/>
            <person name="Chinwalla A."/>
            <person name="Leonard S."/>
            <person name="Crouse K."/>
            <person name="Collura K."/>
            <person name="Kudrna D."/>
            <person name="Currie J."/>
            <person name="He R."/>
            <person name="Angelova A."/>
            <person name="Rajasekar S."/>
            <person name="Mueller T."/>
            <person name="Lomeli R."/>
            <person name="Scara G."/>
            <person name="Ko A."/>
            <person name="Delaney K."/>
            <person name="Wissotski M."/>
            <person name="Lopez G."/>
            <person name="Campos D."/>
            <person name="Braidotti M."/>
            <person name="Ashley E."/>
            <person name="Golser W."/>
            <person name="Kim H."/>
            <person name="Lee S."/>
            <person name="Lin J."/>
            <person name="Dujmic Z."/>
            <person name="Kim W."/>
            <person name="Talag J."/>
            <person name="Zuccolo A."/>
            <person name="Fan C."/>
            <person name="Sebastian A."/>
            <person name="Kramer M."/>
            <person name="Spiegel L."/>
            <person name="Nascimento L."/>
            <person name="Zutavern T."/>
            <person name="Miller B."/>
            <person name="Ambroise C."/>
            <person name="Muller S."/>
            <person name="Spooner W."/>
            <person name="Narechania A."/>
            <person name="Ren L."/>
            <person name="Wei S."/>
            <person name="Kumari S."/>
            <person name="Faga B."/>
            <person name="Levy M.J."/>
            <person name="McMahan L."/>
            <person name="Van Buren P."/>
            <person name="Vaughn M.W."/>
            <person name="Ying K."/>
            <person name="Yeh C.-T."/>
            <person name="Emrich S.J."/>
            <person name="Jia Y."/>
            <person name="Kalyanaraman A."/>
            <person name="Hsia A.-P."/>
            <person name="Barbazuk W.B."/>
            <person name="Baucom R.S."/>
            <person name="Brutnell T.P."/>
            <person name="Carpita N.C."/>
            <person name="Chaparro C."/>
            <person name="Chia J.-M."/>
            <person name="Deragon J.-M."/>
            <person name="Estill J.C."/>
            <person name="Fu Y."/>
            <person name="Jeddeloh J.A."/>
            <person name="Han Y."/>
            <person name="Lee H."/>
            <person name="Li P."/>
            <person name="Lisch D.R."/>
            <person name="Liu S."/>
            <person name="Liu Z."/>
            <person name="Nagel D.H."/>
            <person name="McCann M.C."/>
            <person name="SanMiguel P."/>
            <person name="Myers A.M."/>
            <person name="Nettleton D."/>
            <person name="Nguyen J."/>
            <person name="Penning B.W."/>
            <person name="Ponnala L."/>
            <person name="Schneider K.L."/>
            <person name="Schwartz D.C."/>
            <person name="Sharma A."/>
            <person name="Soderlund C."/>
            <person name="Springer N.M."/>
            <person name="Sun Q."/>
            <person name="Wang H."/>
            <person name="Waterman M."/>
            <person name="Westerman R."/>
            <person name="Wolfgruber T.K."/>
            <person name="Yang L."/>
            <person name="Yu Y."/>
            <person name="Zhang L."/>
            <person name="Zhou S."/>
            <person name="Zhu Q."/>
            <person name="Bennetzen J.L."/>
            <person name="Dawe R.K."/>
            <person name="Jiang J."/>
            <person name="Jiang N."/>
            <person name="Presting G.G."/>
            <person name="Wessler S.R."/>
            <person name="Aluru S."/>
            <person name="Martienssen R.A."/>
            <person name="Clifton S.W."/>
            <person name="McCombie W.R."/>
            <person name="Wing R.A."/>
            <person name="Wilson R.K."/>
        </authorList>
    </citation>
    <scope>NUCLEOTIDE SEQUENCE [LARGE SCALE GENOMIC DNA]</scope>
    <source>
        <strain evidence="3">cv. B73</strain>
    </source>
</reference>
<evidence type="ECO:0000313" key="2">
    <source>
        <dbReference type="EnsemblPlants" id="Zm00001eb337630_P001"/>
    </source>
</evidence>
<proteinExistence type="predicted"/>
<reference evidence="2" key="3">
    <citation type="submission" date="2021-05" db="UniProtKB">
        <authorList>
            <consortium name="EnsemblPlants"/>
        </authorList>
    </citation>
    <scope>IDENTIFICATION</scope>
    <source>
        <strain evidence="2">cv. B73</strain>
    </source>
</reference>
<dbReference type="Gramene" id="Zm00001eb337630_T001">
    <property type="protein sequence ID" value="Zm00001eb337630_P001"/>
    <property type="gene ID" value="Zm00001eb337630"/>
</dbReference>
<feature type="compositionally biased region" description="Acidic residues" evidence="1">
    <location>
        <begin position="85"/>
        <end position="98"/>
    </location>
</feature>
<evidence type="ECO:0000256" key="1">
    <source>
        <dbReference type="SAM" id="MobiDB-lite"/>
    </source>
</evidence>
<feature type="region of interest" description="Disordered" evidence="1">
    <location>
        <begin position="1"/>
        <end position="69"/>
    </location>
</feature>
<evidence type="ECO:0000313" key="3">
    <source>
        <dbReference type="Proteomes" id="UP000007305"/>
    </source>
</evidence>
<name>A0A804QMB6_MAIZE</name>
<reference evidence="2" key="2">
    <citation type="submission" date="2019-07" db="EMBL/GenBank/DDBJ databases">
        <authorList>
            <person name="Seetharam A."/>
            <person name="Woodhouse M."/>
            <person name="Cannon E."/>
        </authorList>
    </citation>
    <scope>NUCLEOTIDE SEQUENCE [LARGE SCALE GENOMIC DNA]</scope>
    <source>
        <strain evidence="2">cv. B73</strain>
    </source>
</reference>
<dbReference type="Proteomes" id="UP000007305">
    <property type="component" value="Chromosome 8"/>
</dbReference>
<dbReference type="AlphaFoldDB" id="A0A804QMB6"/>